<feature type="transmembrane region" description="Helical" evidence="1">
    <location>
        <begin position="129"/>
        <end position="156"/>
    </location>
</feature>
<sequence>MNRHLFEGTGTLIRFILRRDRLRLPIWLASFIAISVIVALAFAGLYPTNADRLVIAETMQNPAVIAMLGPGYGYGLETYPIGAITAHEMLLMTSIVVALMNILLMIRHTRTDEEDGRIELVRSLPVGRLSNLLSTLIVLTSVNVVLALFLGFSLAVLGIEGMGLAGSLLYGSALGASGLIFAGVAAVCAQLSSNARSTLGLAFTFLLVSYIIRVIGDLRNETLSWFSPLSWVLRTEVYVNNYWWPIGLAVSVALLLMGLALYLNSIRDLGSGFLPSRSGKEKASKALLSSLGLVFRLQRTGFIIWGIGLLVIGVIYGSLFGELETYFEDIDLMQQMVILVEGFSLTEQFIPLLMSIIAILSTIPVLMSILKVKTEEKNDRLEHLVSRAVSRNRLLGSYLVMSILTGFVMLTVSSIGLGVMGNMVMEESLPLGTYYSSAMVYFPAILAMIGVAVLLFGWLPKWTGLVWLYLALAFFIVYMGSLFQFKDWVEKLTPFGYVTKIPIEDMDYWSAGIMVVLAIGFIGIGMIGFNRRDIGR</sequence>
<organism evidence="2 3">
    <name type="scientific">Planococcus donghaensis</name>
    <dbReference type="NCBI Taxonomy" id="414778"/>
    <lineage>
        <taxon>Bacteria</taxon>
        <taxon>Bacillati</taxon>
        <taxon>Bacillota</taxon>
        <taxon>Bacilli</taxon>
        <taxon>Bacillales</taxon>
        <taxon>Caryophanaceae</taxon>
        <taxon>Planococcus</taxon>
    </lineage>
</organism>
<evidence type="ECO:0000256" key="1">
    <source>
        <dbReference type="SAM" id="Phobius"/>
    </source>
</evidence>
<accession>A0A1C7ELF9</accession>
<proteinExistence type="predicted"/>
<dbReference type="EMBL" id="CP016543">
    <property type="protein sequence ID" value="ANU24555.1"/>
    <property type="molecule type" value="Genomic_DNA"/>
</dbReference>
<dbReference type="RefSeq" id="WP_065527495.1">
    <property type="nucleotide sequence ID" value="NZ_CP016543.2"/>
</dbReference>
<feature type="transmembrane region" description="Helical" evidence="1">
    <location>
        <begin position="168"/>
        <end position="191"/>
    </location>
</feature>
<feature type="transmembrane region" description="Helical" evidence="1">
    <location>
        <begin position="395"/>
        <end position="420"/>
    </location>
</feature>
<dbReference type="STRING" id="414778.BCM40_14860"/>
<feature type="transmembrane region" description="Helical" evidence="1">
    <location>
        <begin position="242"/>
        <end position="263"/>
    </location>
</feature>
<dbReference type="OrthoDB" id="2014935at2"/>
<feature type="transmembrane region" description="Helical" evidence="1">
    <location>
        <begin position="24"/>
        <end position="46"/>
    </location>
</feature>
<keyword evidence="3" id="KW-1185">Reference proteome</keyword>
<dbReference type="KEGG" id="pdg:BCM40_14860"/>
<evidence type="ECO:0000313" key="2">
    <source>
        <dbReference type="EMBL" id="ANU24555.1"/>
    </source>
</evidence>
<name>A0A1C7ELF9_9BACL</name>
<feature type="transmembrane region" description="Helical" evidence="1">
    <location>
        <begin position="349"/>
        <end position="370"/>
    </location>
</feature>
<protein>
    <submittedName>
        <fullName evidence="2">ABC transporter permease</fullName>
    </submittedName>
</protein>
<feature type="transmembrane region" description="Helical" evidence="1">
    <location>
        <begin position="508"/>
        <end position="529"/>
    </location>
</feature>
<keyword evidence="1" id="KW-0472">Membrane</keyword>
<keyword evidence="1" id="KW-0812">Transmembrane</keyword>
<feature type="transmembrane region" description="Helical" evidence="1">
    <location>
        <begin position="89"/>
        <end position="108"/>
    </location>
</feature>
<feature type="transmembrane region" description="Helical" evidence="1">
    <location>
        <begin position="466"/>
        <end position="485"/>
    </location>
</feature>
<gene>
    <name evidence="2" type="ORF">BCM40_14860</name>
</gene>
<feature type="transmembrane region" description="Helical" evidence="1">
    <location>
        <begin position="198"/>
        <end position="216"/>
    </location>
</feature>
<keyword evidence="1" id="KW-1133">Transmembrane helix</keyword>
<evidence type="ECO:0000313" key="3">
    <source>
        <dbReference type="Proteomes" id="UP000092495"/>
    </source>
</evidence>
<reference evidence="2" key="1">
    <citation type="submission" date="2016-10" db="EMBL/GenBank/DDBJ databases">
        <authorList>
            <person name="See-Too W.S."/>
        </authorList>
    </citation>
    <scope>NUCLEOTIDE SEQUENCE</scope>
    <source>
        <strain evidence="2">DSM 22276</strain>
    </source>
</reference>
<dbReference type="AlphaFoldDB" id="A0A1C7ELF9"/>
<feature type="transmembrane region" description="Helical" evidence="1">
    <location>
        <begin position="302"/>
        <end position="319"/>
    </location>
</feature>
<dbReference type="Proteomes" id="UP000092495">
    <property type="component" value="Chromosome"/>
</dbReference>
<feature type="transmembrane region" description="Helical" evidence="1">
    <location>
        <begin position="440"/>
        <end position="459"/>
    </location>
</feature>